<name>A0A811RN00_9POAL</name>
<comment type="caution">
    <text evidence="2">The sequence shown here is derived from an EMBL/GenBank/DDBJ whole genome shotgun (WGS) entry which is preliminary data.</text>
</comment>
<feature type="region of interest" description="Disordered" evidence="1">
    <location>
        <begin position="78"/>
        <end position="110"/>
    </location>
</feature>
<proteinExistence type="predicted"/>
<feature type="region of interest" description="Disordered" evidence="1">
    <location>
        <begin position="1"/>
        <end position="46"/>
    </location>
</feature>
<sequence length="127" mass="12960">MPPQLQHPPRRRSWEPCCGRQGQWPGRRGGGGPSRRGSGIGTGAFGGGDGDAAEICGFRVIEKLADAVAIRAEVKAELREEGPEAAPAAREHAGPRGLGGGDEAQKDVDKEIVGKGAEAVLAVSAGG</sequence>
<organism evidence="2 3">
    <name type="scientific">Miscanthus lutarioriparius</name>
    <dbReference type="NCBI Taxonomy" id="422564"/>
    <lineage>
        <taxon>Eukaryota</taxon>
        <taxon>Viridiplantae</taxon>
        <taxon>Streptophyta</taxon>
        <taxon>Embryophyta</taxon>
        <taxon>Tracheophyta</taxon>
        <taxon>Spermatophyta</taxon>
        <taxon>Magnoliopsida</taxon>
        <taxon>Liliopsida</taxon>
        <taxon>Poales</taxon>
        <taxon>Poaceae</taxon>
        <taxon>PACMAD clade</taxon>
        <taxon>Panicoideae</taxon>
        <taxon>Andropogonodae</taxon>
        <taxon>Andropogoneae</taxon>
        <taxon>Saccharinae</taxon>
        <taxon>Miscanthus</taxon>
    </lineage>
</organism>
<dbReference type="EMBL" id="CAJGYO010000016">
    <property type="protein sequence ID" value="CAD6271168.1"/>
    <property type="molecule type" value="Genomic_DNA"/>
</dbReference>
<protein>
    <submittedName>
        <fullName evidence="2">Uncharacterized protein</fullName>
    </submittedName>
</protein>
<keyword evidence="3" id="KW-1185">Reference proteome</keyword>
<dbReference type="AlphaFoldDB" id="A0A811RN00"/>
<feature type="compositionally biased region" description="Gly residues" evidence="1">
    <location>
        <begin position="27"/>
        <end position="46"/>
    </location>
</feature>
<gene>
    <name evidence="2" type="ORF">NCGR_LOCUS54455</name>
</gene>
<reference evidence="2" key="1">
    <citation type="submission" date="2020-10" db="EMBL/GenBank/DDBJ databases">
        <authorList>
            <person name="Han B."/>
            <person name="Lu T."/>
            <person name="Zhao Q."/>
            <person name="Huang X."/>
            <person name="Zhao Y."/>
        </authorList>
    </citation>
    <scope>NUCLEOTIDE SEQUENCE</scope>
</reference>
<accession>A0A811RN00</accession>
<evidence type="ECO:0000313" key="3">
    <source>
        <dbReference type="Proteomes" id="UP000604825"/>
    </source>
</evidence>
<evidence type="ECO:0000313" key="2">
    <source>
        <dbReference type="EMBL" id="CAD6271168.1"/>
    </source>
</evidence>
<dbReference type="Proteomes" id="UP000604825">
    <property type="component" value="Unassembled WGS sequence"/>
</dbReference>
<evidence type="ECO:0000256" key="1">
    <source>
        <dbReference type="SAM" id="MobiDB-lite"/>
    </source>
</evidence>